<dbReference type="Proteomes" id="UP000887159">
    <property type="component" value="Unassembled WGS sequence"/>
</dbReference>
<proteinExistence type="predicted"/>
<gene>
    <name evidence="2" type="ORF">TNCV_2629021</name>
</gene>
<protein>
    <submittedName>
        <fullName evidence="2">Uncharacterized protein</fullName>
    </submittedName>
</protein>
<reference evidence="2" key="1">
    <citation type="submission" date="2020-08" db="EMBL/GenBank/DDBJ databases">
        <title>Multicomponent nature underlies the extraordinary mechanical properties of spider dragline silk.</title>
        <authorList>
            <person name="Kono N."/>
            <person name="Nakamura H."/>
            <person name="Mori M."/>
            <person name="Yoshida Y."/>
            <person name="Ohtoshi R."/>
            <person name="Malay A.D."/>
            <person name="Moran D.A.P."/>
            <person name="Tomita M."/>
            <person name="Numata K."/>
            <person name="Arakawa K."/>
        </authorList>
    </citation>
    <scope>NUCLEOTIDE SEQUENCE</scope>
</reference>
<dbReference type="EMBL" id="BMAU01021296">
    <property type="protein sequence ID" value="GFY10223.1"/>
    <property type="molecule type" value="Genomic_DNA"/>
</dbReference>
<feature type="region of interest" description="Disordered" evidence="1">
    <location>
        <begin position="87"/>
        <end position="106"/>
    </location>
</feature>
<name>A0A8X6VJQ8_TRICX</name>
<evidence type="ECO:0000313" key="2">
    <source>
        <dbReference type="EMBL" id="GFY10223.1"/>
    </source>
</evidence>
<evidence type="ECO:0000313" key="3">
    <source>
        <dbReference type="Proteomes" id="UP000887159"/>
    </source>
</evidence>
<sequence>MMVTAPFPWRVHDRRDSLVRRRVFFSFVCPQIYFFPFKSLIGEFRKCPVVTFAFPFQFNPLEFSFGFLARRILYQEFHRRLLVKGHDFEPQSSDGEDNEHNLGYAG</sequence>
<dbReference type="AlphaFoldDB" id="A0A8X6VJQ8"/>
<organism evidence="2 3">
    <name type="scientific">Trichonephila clavipes</name>
    <name type="common">Golden silk orbweaver</name>
    <name type="synonym">Nephila clavipes</name>
    <dbReference type="NCBI Taxonomy" id="2585209"/>
    <lineage>
        <taxon>Eukaryota</taxon>
        <taxon>Metazoa</taxon>
        <taxon>Ecdysozoa</taxon>
        <taxon>Arthropoda</taxon>
        <taxon>Chelicerata</taxon>
        <taxon>Arachnida</taxon>
        <taxon>Araneae</taxon>
        <taxon>Araneomorphae</taxon>
        <taxon>Entelegynae</taxon>
        <taxon>Araneoidea</taxon>
        <taxon>Nephilidae</taxon>
        <taxon>Trichonephila</taxon>
    </lineage>
</organism>
<accession>A0A8X6VJQ8</accession>
<evidence type="ECO:0000256" key="1">
    <source>
        <dbReference type="SAM" id="MobiDB-lite"/>
    </source>
</evidence>
<comment type="caution">
    <text evidence="2">The sequence shown here is derived from an EMBL/GenBank/DDBJ whole genome shotgun (WGS) entry which is preliminary data.</text>
</comment>
<keyword evidence="3" id="KW-1185">Reference proteome</keyword>